<evidence type="ECO:0000259" key="1">
    <source>
        <dbReference type="Pfam" id="PF08719"/>
    </source>
</evidence>
<dbReference type="EMBL" id="JAFJYH010000082">
    <property type="protein sequence ID" value="KAG4420536.1"/>
    <property type="molecule type" value="Genomic_DNA"/>
</dbReference>
<protein>
    <recommendedName>
        <fullName evidence="1">NADAR domain-containing protein</fullName>
    </recommendedName>
</protein>
<reference evidence="2" key="1">
    <citation type="submission" date="2021-02" db="EMBL/GenBank/DDBJ databases">
        <title>Genome sequence Cadophora malorum strain M34.</title>
        <authorList>
            <person name="Stefanovic E."/>
            <person name="Vu D."/>
            <person name="Scully C."/>
            <person name="Dijksterhuis J."/>
            <person name="Roader J."/>
            <person name="Houbraken J."/>
        </authorList>
    </citation>
    <scope>NUCLEOTIDE SEQUENCE</scope>
    <source>
        <strain evidence="2">M34</strain>
    </source>
</reference>
<dbReference type="InterPro" id="IPR012816">
    <property type="entry name" value="NADAR"/>
</dbReference>
<gene>
    <name evidence="2" type="ORF">IFR04_006356</name>
</gene>
<proteinExistence type="predicted"/>
<accession>A0A8H7W7M4</accession>
<dbReference type="SUPFAM" id="SSF143990">
    <property type="entry name" value="YbiA-like"/>
    <property type="match status" value="1"/>
</dbReference>
<dbReference type="CDD" id="cd15457">
    <property type="entry name" value="NADAR"/>
    <property type="match status" value="1"/>
</dbReference>
<feature type="domain" description="NADAR" evidence="1">
    <location>
        <begin position="28"/>
        <end position="213"/>
    </location>
</feature>
<dbReference type="InterPro" id="IPR037238">
    <property type="entry name" value="YbiA-like_sf"/>
</dbReference>
<dbReference type="Pfam" id="PF08719">
    <property type="entry name" value="NADAR"/>
    <property type="match status" value="1"/>
</dbReference>
<dbReference type="OrthoDB" id="206452at2759"/>
<evidence type="ECO:0000313" key="3">
    <source>
        <dbReference type="Proteomes" id="UP000664132"/>
    </source>
</evidence>
<name>A0A8H7W7M4_9HELO</name>
<comment type="caution">
    <text evidence="2">The sequence shown here is derived from an EMBL/GenBank/DDBJ whole genome shotgun (WGS) entry which is preliminary data.</text>
</comment>
<dbReference type="AlphaFoldDB" id="A0A8H7W7M4"/>
<dbReference type="Gene3D" id="1.10.357.40">
    <property type="entry name" value="YbiA-like"/>
    <property type="match status" value="1"/>
</dbReference>
<dbReference type="Proteomes" id="UP000664132">
    <property type="component" value="Unassembled WGS sequence"/>
</dbReference>
<keyword evidence="3" id="KW-1185">Reference proteome</keyword>
<sequence>MKPHQRKPTTGRPDKNAADIEDVNMPMFFFMPRELPYSIFCQWEATRFTVPRETLTWLRTAHPAYAESSSISEQPSSSSEQIPTEMEFNCAEQFMMFCKAIYFHDKISGNVIMDTKDPSLQKKYGRAVKDFTGLMWRQSCERVAFEGNWWKFARNEARRNFLLGTGDRMICEASSMDRRWGIGYKKDHAMQYRGNWGENLLGKAIMQVRGQLRERVRQIEIEGRDPGHWELPGSEMWVVKDGITTAK</sequence>
<dbReference type="NCBIfam" id="TIGR02464">
    <property type="entry name" value="ribofla_fusion"/>
    <property type="match status" value="1"/>
</dbReference>
<organism evidence="2 3">
    <name type="scientific">Cadophora malorum</name>
    <dbReference type="NCBI Taxonomy" id="108018"/>
    <lineage>
        <taxon>Eukaryota</taxon>
        <taxon>Fungi</taxon>
        <taxon>Dikarya</taxon>
        <taxon>Ascomycota</taxon>
        <taxon>Pezizomycotina</taxon>
        <taxon>Leotiomycetes</taxon>
        <taxon>Helotiales</taxon>
        <taxon>Ploettnerulaceae</taxon>
        <taxon>Cadophora</taxon>
    </lineage>
</organism>
<evidence type="ECO:0000313" key="2">
    <source>
        <dbReference type="EMBL" id="KAG4420536.1"/>
    </source>
</evidence>